<protein>
    <submittedName>
        <fullName evidence="1">Uncharacterized protein</fullName>
    </submittedName>
</protein>
<dbReference type="Proteomes" id="UP000782241">
    <property type="component" value="Unassembled WGS sequence"/>
</dbReference>
<comment type="caution">
    <text evidence="1">The sequence shown here is derived from an EMBL/GenBank/DDBJ whole genome shotgun (WGS) entry which is preliminary data.</text>
</comment>
<proteinExistence type="predicted"/>
<dbReference type="AlphaFoldDB" id="A0A9P7KXD6"/>
<dbReference type="EMBL" id="JAGPUO010000001">
    <property type="protein sequence ID" value="KAG5665863.1"/>
    <property type="molecule type" value="Genomic_DNA"/>
</dbReference>
<evidence type="ECO:0000313" key="2">
    <source>
        <dbReference type="Proteomes" id="UP000782241"/>
    </source>
</evidence>
<name>A0A9P7KXD6_9HYPO</name>
<sequence length="319" mass="36364">MISQIFKDVVALPGLSDDSNECTSTANILLDQQEFQEWVQKFDIDFDPPFTDSLEQQIFKDERRRSLIMMNLHMLALQLSLLHLYSQKPSSWHREKAVWGVVNDLQASLGSLLGCVEGLEVVNTYQTVPQKTASLGFFIGKYQDPSSVPPKNRGGFNCEMRPTDTDAIKLLVDGINDVFKRIIELPIMEMIDQGLYLLPTKHLVGQMQDLFMYWVNNFPNTPRGYKLNIPQQHLVLTHAETEGNPVRLEELIVWLEDLLEMIARNESKKAFAWVAQTARGIDMGTIKEAPRNMTWGYASMQWEESIKSDLSSSAISAMF</sequence>
<accession>A0A9P7KXD6</accession>
<evidence type="ECO:0000313" key="1">
    <source>
        <dbReference type="EMBL" id="KAG5665863.1"/>
    </source>
</evidence>
<keyword evidence="2" id="KW-1185">Reference proteome</keyword>
<reference evidence="1" key="1">
    <citation type="submission" date="2021-04" db="EMBL/GenBank/DDBJ databases">
        <title>Draft genome of Fusarium avenaceum strain F156N33, isolated from an atmospheric sample in Virginia.</title>
        <authorList>
            <person name="Yang S."/>
            <person name="Vinatzer B.A."/>
            <person name="Coleman J."/>
        </authorList>
    </citation>
    <scope>NUCLEOTIDE SEQUENCE</scope>
    <source>
        <strain evidence="1">F156N33</strain>
    </source>
</reference>
<gene>
    <name evidence="1" type="ORF">KAF25_009988</name>
</gene>
<organism evidence="1 2">
    <name type="scientific">Fusarium avenaceum</name>
    <dbReference type="NCBI Taxonomy" id="40199"/>
    <lineage>
        <taxon>Eukaryota</taxon>
        <taxon>Fungi</taxon>
        <taxon>Dikarya</taxon>
        <taxon>Ascomycota</taxon>
        <taxon>Pezizomycotina</taxon>
        <taxon>Sordariomycetes</taxon>
        <taxon>Hypocreomycetidae</taxon>
        <taxon>Hypocreales</taxon>
        <taxon>Nectriaceae</taxon>
        <taxon>Fusarium</taxon>
        <taxon>Fusarium tricinctum species complex</taxon>
    </lineage>
</organism>